<evidence type="ECO:0000256" key="2">
    <source>
        <dbReference type="ARBA" id="ARBA00022490"/>
    </source>
</evidence>
<dbReference type="PANTHER" id="PTHR45690">
    <property type="entry name" value="NACHT, LRR AND PYD DOMAINS-CONTAINING PROTEIN 12"/>
    <property type="match status" value="1"/>
</dbReference>
<dbReference type="PANTHER" id="PTHR45690:SF19">
    <property type="entry name" value="NACHT, LRR AND PYD DOMAINS-CONTAINING PROTEIN 3"/>
    <property type="match status" value="1"/>
</dbReference>
<comment type="subcellular location">
    <subcellularLocation>
        <location evidence="1">Cytoplasm</location>
    </subcellularLocation>
</comment>
<dbReference type="InterPro" id="IPR050637">
    <property type="entry name" value="NLRP_innate_immun_reg"/>
</dbReference>
<evidence type="ECO:0000313" key="6">
    <source>
        <dbReference type="Proteomes" id="UP000594262"/>
    </source>
</evidence>
<feature type="domain" description="NACHT" evidence="4">
    <location>
        <begin position="243"/>
        <end position="377"/>
    </location>
</feature>
<evidence type="ECO:0000256" key="1">
    <source>
        <dbReference type="ARBA" id="ARBA00004496"/>
    </source>
</evidence>
<dbReference type="AlphaFoldDB" id="A0A7M5X0M2"/>
<keyword evidence="6" id="KW-1185">Reference proteome</keyword>
<sequence length="1134" mass="133061">MDKDLGNVQKEVTEMKNEIQDKDESIAVIKSDIKNINTENIDRDGKFADLKENVYEMAKQIDNISQAVELLNNLSPKETKSGCDDFCLQEVRQYVSSKIGDQNAKLLQRLGKDKNDETNVEEAIEYVPWFELRKNLLKLGRCDMVDYIVENTLITEGLYEASRLLKHKTIKKLIDWLVKEPFSLSSSNTCYVPREEKFVNLTILNSTEYEKKFSNSDCEILRNQRLKTKDGMKIVDLFQKNDDIVVARGVAGCGKTSLVEMYNLKWAKGELDTDFKIEFMFTFACRELNNLVNEKTTLEEIFKTCYPEVFELITLDDLKSLGSKVMIVIDGLDELHNIYELENKLVSDIHHVQTVRQIIDQKFIPGHKTIVCGRPKACQFLQNYVLDTRNTKTVEICGFTYENTVEYIRKFFNNKEKSARLIEKLRLSDNLRQMCTIPIFLWIVCHIFNEQLIPTNLETITEIYFYSCLVFLRNHLRINNSSGRMDFHTIVNDRKILNIIYSLMKLSTKLYMNNQVIFTSKEMGEIQFECDLEKTGFFTKFEGSAMKEPTFQFTHLVFQEFFSGMYLAITKSVASYKSNRELTSCLPTILAAQRMLSNIENELFVAFFNNLEQIYQSTPKTLIEKALSLKNRIKFNKYISDQKKLPNCMIRNKTVFIDLDEPKCTDFLATYFEARFEIDNIGNLSNFQFEKVELTVQFNDRNAHFFITQHNLPAKLPSCCKIQSNCLNIENENSFGKWLIFVAEDKHRIDRSTFPDGDIIIDESYPIRRDSQIFVESLYFMTQIRKLESTDFPKRFILNNTLMMRRNILPDLQTFIGIVFKEKLKLPQMSHCLAVDTLIFDIDIEQIIFILKAANIRTVEIPEYYLVLSDKETIELKQTLCSPFVKRLETENIDAIRKGLSLCQLKKSLSDYEIEHIHSLLQNANIKLLQFKINHDIFGMFEINCNHPQWQLKLAYPESYDINYNNVPELSIRGLPEKYYVQFNNLMTEMNNPIIKKFEFYFEESVVNEEFMKLMRRCVKTNLKRIRVRFTELFAGYGLYEENKITLCFNHPSMQYSLYLETFCEEFLPEKVMFSLMGGDGVKTENGREMIRSMLTYAIGKKMHITVYKSREENMVENFMKENKFDTYENLKMF</sequence>
<evidence type="ECO:0000313" key="5">
    <source>
        <dbReference type="EnsemblMetazoa" id="CLYHEMP015901.1"/>
    </source>
</evidence>
<evidence type="ECO:0000256" key="3">
    <source>
        <dbReference type="ARBA" id="ARBA00022737"/>
    </source>
</evidence>
<dbReference type="Proteomes" id="UP000594262">
    <property type="component" value="Unplaced"/>
</dbReference>
<proteinExistence type="predicted"/>
<dbReference type="InterPro" id="IPR027417">
    <property type="entry name" value="P-loop_NTPase"/>
</dbReference>
<organism evidence="5 6">
    <name type="scientific">Clytia hemisphaerica</name>
    <dbReference type="NCBI Taxonomy" id="252671"/>
    <lineage>
        <taxon>Eukaryota</taxon>
        <taxon>Metazoa</taxon>
        <taxon>Cnidaria</taxon>
        <taxon>Hydrozoa</taxon>
        <taxon>Hydroidolina</taxon>
        <taxon>Leptothecata</taxon>
        <taxon>Obeliida</taxon>
        <taxon>Clytiidae</taxon>
        <taxon>Clytia</taxon>
    </lineage>
</organism>
<keyword evidence="2" id="KW-0963">Cytoplasm</keyword>
<dbReference type="GO" id="GO:0005737">
    <property type="term" value="C:cytoplasm"/>
    <property type="evidence" value="ECO:0007669"/>
    <property type="project" value="UniProtKB-SubCell"/>
</dbReference>
<protein>
    <recommendedName>
        <fullName evidence="4">NACHT domain-containing protein</fullName>
    </recommendedName>
</protein>
<dbReference type="InterPro" id="IPR007111">
    <property type="entry name" value="NACHT_NTPase"/>
</dbReference>
<evidence type="ECO:0000259" key="4">
    <source>
        <dbReference type="PROSITE" id="PS50837"/>
    </source>
</evidence>
<dbReference type="EnsemblMetazoa" id="CLYHEMT015901.1">
    <property type="protein sequence ID" value="CLYHEMP015901.1"/>
    <property type="gene ID" value="CLYHEMG015901"/>
</dbReference>
<dbReference type="OrthoDB" id="5989295at2759"/>
<dbReference type="PROSITE" id="PS50837">
    <property type="entry name" value="NACHT"/>
    <property type="match status" value="1"/>
</dbReference>
<dbReference type="Pfam" id="PF05729">
    <property type="entry name" value="NACHT"/>
    <property type="match status" value="1"/>
</dbReference>
<dbReference type="RefSeq" id="XP_066917259.1">
    <property type="nucleotide sequence ID" value="XM_067061158.1"/>
</dbReference>
<dbReference type="GeneID" id="136804560"/>
<reference evidence="5" key="1">
    <citation type="submission" date="2021-01" db="UniProtKB">
        <authorList>
            <consortium name="EnsemblMetazoa"/>
        </authorList>
    </citation>
    <scope>IDENTIFICATION</scope>
</reference>
<keyword evidence="3" id="KW-0677">Repeat</keyword>
<dbReference type="Gene3D" id="3.40.50.300">
    <property type="entry name" value="P-loop containing nucleotide triphosphate hydrolases"/>
    <property type="match status" value="1"/>
</dbReference>
<name>A0A7M5X0M2_9CNID</name>
<accession>A0A7M5X0M2</accession>